<organism evidence="1 2">
    <name type="scientific">Suillus luteus UH-Slu-Lm8-n1</name>
    <dbReference type="NCBI Taxonomy" id="930992"/>
    <lineage>
        <taxon>Eukaryota</taxon>
        <taxon>Fungi</taxon>
        <taxon>Dikarya</taxon>
        <taxon>Basidiomycota</taxon>
        <taxon>Agaricomycotina</taxon>
        <taxon>Agaricomycetes</taxon>
        <taxon>Agaricomycetidae</taxon>
        <taxon>Boletales</taxon>
        <taxon>Suillineae</taxon>
        <taxon>Suillaceae</taxon>
        <taxon>Suillus</taxon>
    </lineage>
</organism>
<accession>A0A0D0ADN4</accession>
<reference evidence="1 2" key="1">
    <citation type="submission" date="2014-04" db="EMBL/GenBank/DDBJ databases">
        <authorList>
            <consortium name="DOE Joint Genome Institute"/>
            <person name="Kuo A."/>
            <person name="Ruytinx J."/>
            <person name="Rineau F."/>
            <person name="Colpaert J."/>
            <person name="Kohler A."/>
            <person name="Nagy L.G."/>
            <person name="Floudas D."/>
            <person name="Copeland A."/>
            <person name="Barry K.W."/>
            <person name="Cichocki N."/>
            <person name="Veneault-Fourrey C."/>
            <person name="LaButti K."/>
            <person name="Lindquist E.A."/>
            <person name="Lipzen A."/>
            <person name="Lundell T."/>
            <person name="Morin E."/>
            <person name="Murat C."/>
            <person name="Sun H."/>
            <person name="Tunlid A."/>
            <person name="Henrissat B."/>
            <person name="Grigoriev I.V."/>
            <person name="Hibbett D.S."/>
            <person name="Martin F."/>
            <person name="Nordberg H.P."/>
            <person name="Cantor M.N."/>
            <person name="Hua S.X."/>
        </authorList>
    </citation>
    <scope>NUCLEOTIDE SEQUENCE [LARGE SCALE GENOMIC DNA]</scope>
    <source>
        <strain evidence="1 2">UH-Slu-Lm8-n1</strain>
    </source>
</reference>
<dbReference type="HOGENOM" id="CLU_119163_0_1_1"/>
<dbReference type="InParanoid" id="A0A0D0ADN4"/>
<dbReference type="Proteomes" id="UP000054485">
    <property type="component" value="Unassembled WGS sequence"/>
</dbReference>
<dbReference type="AlphaFoldDB" id="A0A0D0ADN4"/>
<reference evidence="2" key="2">
    <citation type="submission" date="2015-01" db="EMBL/GenBank/DDBJ databases">
        <title>Evolutionary Origins and Diversification of the Mycorrhizal Mutualists.</title>
        <authorList>
            <consortium name="DOE Joint Genome Institute"/>
            <consortium name="Mycorrhizal Genomics Consortium"/>
            <person name="Kohler A."/>
            <person name="Kuo A."/>
            <person name="Nagy L.G."/>
            <person name="Floudas D."/>
            <person name="Copeland A."/>
            <person name="Barry K.W."/>
            <person name="Cichocki N."/>
            <person name="Veneault-Fourrey C."/>
            <person name="LaButti K."/>
            <person name="Lindquist E.A."/>
            <person name="Lipzen A."/>
            <person name="Lundell T."/>
            <person name="Morin E."/>
            <person name="Murat C."/>
            <person name="Riley R."/>
            <person name="Ohm R."/>
            <person name="Sun H."/>
            <person name="Tunlid A."/>
            <person name="Henrissat B."/>
            <person name="Grigoriev I.V."/>
            <person name="Hibbett D.S."/>
            <person name="Martin F."/>
        </authorList>
    </citation>
    <scope>NUCLEOTIDE SEQUENCE [LARGE SCALE GENOMIC DNA]</scope>
    <source>
        <strain evidence="2">UH-Slu-Lm8-n1</strain>
    </source>
</reference>
<gene>
    <name evidence="1" type="ORF">CY34DRAFT_27995</name>
</gene>
<keyword evidence="2" id="KW-1185">Reference proteome</keyword>
<feature type="non-terminal residue" evidence="1">
    <location>
        <position position="122"/>
    </location>
</feature>
<evidence type="ECO:0000313" key="1">
    <source>
        <dbReference type="EMBL" id="KIK36244.1"/>
    </source>
</evidence>
<sequence length="122" mass="13755">IYTRQTNAFNPARVTEIIRQITFGEDLTEKEHKELEEFVASNVDSFALSLKEVVPIPGAAINLNVPEHTTFNLQIHQRPLITEQSKFYNAQVIDMLEADLIERAPPELIKCAATTVIAQKAH</sequence>
<proteinExistence type="predicted"/>
<dbReference type="EMBL" id="KN835547">
    <property type="protein sequence ID" value="KIK36244.1"/>
    <property type="molecule type" value="Genomic_DNA"/>
</dbReference>
<name>A0A0D0ADN4_9AGAM</name>
<protein>
    <submittedName>
        <fullName evidence="1">Uncharacterized protein</fullName>
    </submittedName>
</protein>
<dbReference type="OrthoDB" id="3363652at2759"/>
<evidence type="ECO:0000313" key="2">
    <source>
        <dbReference type="Proteomes" id="UP000054485"/>
    </source>
</evidence>
<feature type="non-terminal residue" evidence="1">
    <location>
        <position position="1"/>
    </location>
</feature>